<feature type="transmembrane region" description="Helical" evidence="1">
    <location>
        <begin position="56"/>
        <end position="76"/>
    </location>
</feature>
<name>A0A3E2HBW8_SCYLI</name>
<evidence type="ECO:0000313" key="4">
    <source>
        <dbReference type="Proteomes" id="UP000258309"/>
    </source>
</evidence>
<feature type="non-terminal residue" evidence="3">
    <location>
        <position position="263"/>
    </location>
</feature>
<feature type="transmembrane region" description="Helical" evidence="1">
    <location>
        <begin position="18"/>
        <end position="44"/>
    </location>
</feature>
<dbReference type="InterPro" id="IPR056119">
    <property type="entry name" value="DUF7702"/>
</dbReference>
<keyword evidence="1" id="KW-0472">Membrane</keyword>
<dbReference type="STRING" id="5539.A0A3E2HBW8"/>
<feature type="domain" description="DUF7702" evidence="2">
    <location>
        <begin position="3"/>
        <end position="193"/>
    </location>
</feature>
<evidence type="ECO:0000313" key="3">
    <source>
        <dbReference type="EMBL" id="RFU30909.1"/>
    </source>
</evidence>
<sequence length="263" mass="28622">MAGGVAGIISVHNDSRSVIITTIILNNIGISPLLMAMLGLLKTVDSKMPSPISSQLFRLAYLPSMIGLILAVVGGIDSSSTKASEVSEGSKFTKIGVALFIIALVLYSFLAASMVPKRRYLESGERVLHAAVLLGVPFIGVRILFSALVAFKKDPDTFSLIINTDKVVIIEGLMTLLPEVIVEALYLFAGFRLPNNLGAHRSQPLDRTEYLRPMGVPHDTDHSEVEEYHAMMATDNRYDRAMLGPVEQYDPISSPSKYVRVSS</sequence>
<keyword evidence="1" id="KW-1133">Transmembrane helix</keyword>
<dbReference type="Proteomes" id="UP000258309">
    <property type="component" value="Unassembled WGS sequence"/>
</dbReference>
<keyword evidence="1" id="KW-0812">Transmembrane</keyword>
<evidence type="ECO:0000259" key="2">
    <source>
        <dbReference type="Pfam" id="PF24800"/>
    </source>
</evidence>
<comment type="caution">
    <text evidence="3">The sequence shown here is derived from an EMBL/GenBank/DDBJ whole genome shotgun (WGS) entry which is preliminary data.</text>
</comment>
<accession>A0A3E2HBW8</accession>
<feature type="transmembrane region" description="Helical" evidence="1">
    <location>
        <begin position="96"/>
        <end position="115"/>
    </location>
</feature>
<feature type="non-terminal residue" evidence="3">
    <location>
        <position position="1"/>
    </location>
</feature>
<dbReference type="OrthoDB" id="2560628at2759"/>
<dbReference type="EMBL" id="NCSJ02000088">
    <property type="protein sequence ID" value="RFU30909.1"/>
    <property type="molecule type" value="Genomic_DNA"/>
</dbReference>
<reference evidence="3 4" key="1">
    <citation type="submission" date="2018-05" db="EMBL/GenBank/DDBJ databases">
        <title>Draft genome sequence of Scytalidium lignicola DSM 105466, a ubiquitous saprotrophic fungus.</title>
        <authorList>
            <person name="Buettner E."/>
            <person name="Gebauer A.M."/>
            <person name="Hofrichter M."/>
            <person name="Liers C."/>
            <person name="Kellner H."/>
        </authorList>
    </citation>
    <scope>NUCLEOTIDE SEQUENCE [LARGE SCALE GENOMIC DNA]</scope>
    <source>
        <strain evidence="3 4">DSM 105466</strain>
    </source>
</reference>
<proteinExistence type="predicted"/>
<protein>
    <recommendedName>
        <fullName evidence="2">DUF7702 domain-containing protein</fullName>
    </recommendedName>
</protein>
<dbReference type="PANTHER" id="PTHR42109">
    <property type="entry name" value="UNPLACED GENOMIC SCAFFOLD UM_SCAF_CONTIG_1.265, WHOLE GENOME SHOTGUN SEQUENCE"/>
    <property type="match status" value="1"/>
</dbReference>
<gene>
    <name evidence="3" type="ORF">B7463_g5416</name>
</gene>
<feature type="transmembrane region" description="Helical" evidence="1">
    <location>
        <begin position="127"/>
        <end position="148"/>
    </location>
</feature>
<dbReference type="Pfam" id="PF24800">
    <property type="entry name" value="DUF7702"/>
    <property type="match status" value="1"/>
</dbReference>
<feature type="transmembrane region" description="Helical" evidence="1">
    <location>
        <begin position="168"/>
        <end position="191"/>
    </location>
</feature>
<organism evidence="3 4">
    <name type="scientific">Scytalidium lignicola</name>
    <name type="common">Hyphomycete</name>
    <dbReference type="NCBI Taxonomy" id="5539"/>
    <lineage>
        <taxon>Eukaryota</taxon>
        <taxon>Fungi</taxon>
        <taxon>Dikarya</taxon>
        <taxon>Ascomycota</taxon>
        <taxon>Pezizomycotina</taxon>
        <taxon>Leotiomycetes</taxon>
        <taxon>Leotiomycetes incertae sedis</taxon>
        <taxon>Scytalidium</taxon>
    </lineage>
</organism>
<keyword evidence="4" id="KW-1185">Reference proteome</keyword>
<dbReference type="AlphaFoldDB" id="A0A3E2HBW8"/>
<dbReference type="PANTHER" id="PTHR42109:SF2">
    <property type="entry name" value="INTEGRAL MEMBRANE PROTEIN"/>
    <property type="match status" value="1"/>
</dbReference>
<evidence type="ECO:0000256" key="1">
    <source>
        <dbReference type="SAM" id="Phobius"/>
    </source>
</evidence>